<dbReference type="SUPFAM" id="SSF47266">
    <property type="entry name" value="4-helical cytokines"/>
    <property type="match status" value="1"/>
</dbReference>
<name>A0A401PW22_SCYTO</name>
<evidence type="ECO:0000313" key="1">
    <source>
        <dbReference type="EMBL" id="GCB77263.1"/>
    </source>
</evidence>
<sequence>MTGMVAVREERNCFFEAVRDLLNLKTMVGYESDIKLYCPDLDNIKICWKENLQCFNAELNVLTVEFDGGSKQKVTQLIAKLKERFDVHLSYISVHWMESATLMGIVLHVMALEKSL</sequence>
<dbReference type="Gene3D" id="1.20.1250.70">
    <property type="entry name" value="Interleukin-15/Interleukin-21"/>
    <property type="match status" value="1"/>
</dbReference>
<evidence type="ECO:0000313" key="2">
    <source>
        <dbReference type="Proteomes" id="UP000288216"/>
    </source>
</evidence>
<accession>A0A401PW22</accession>
<comment type="caution">
    <text evidence="1">The sequence shown here is derived from an EMBL/GenBank/DDBJ whole genome shotgun (WGS) entry which is preliminary data.</text>
</comment>
<reference evidence="1 2" key="1">
    <citation type="journal article" date="2018" name="Nat. Ecol. Evol.">
        <title>Shark genomes provide insights into elasmobranch evolution and the origin of vertebrates.</title>
        <authorList>
            <person name="Hara Y"/>
            <person name="Yamaguchi K"/>
            <person name="Onimaru K"/>
            <person name="Kadota M"/>
            <person name="Koyanagi M"/>
            <person name="Keeley SD"/>
            <person name="Tatsumi K"/>
            <person name="Tanaka K"/>
            <person name="Motone F"/>
            <person name="Kageyama Y"/>
            <person name="Nozu R"/>
            <person name="Adachi N"/>
            <person name="Nishimura O"/>
            <person name="Nakagawa R"/>
            <person name="Tanegashima C"/>
            <person name="Kiyatake I"/>
            <person name="Matsumoto R"/>
            <person name="Murakumo K"/>
            <person name="Nishida K"/>
            <person name="Terakita A"/>
            <person name="Kuratani S"/>
            <person name="Sato K"/>
            <person name="Hyodo S Kuraku.S."/>
        </authorList>
    </citation>
    <scope>NUCLEOTIDE SEQUENCE [LARGE SCALE GENOMIC DNA]</scope>
</reference>
<protein>
    <submittedName>
        <fullName evidence="1">Uncharacterized protein</fullName>
    </submittedName>
</protein>
<dbReference type="Proteomes" id="UP000288216">
    <property type="component" value="Unassembled WGS sequence"/>
</dbReference>
<dbReference type="InterPro" id="IPR009079">
    <property type="entry name" value="4_helix_cytokine-like_core"/>
</dbReference>
<proteinExistence type="predicted"/>
<keyword evidence="2" id="KW-1185">Reference proteome</keyword>
<organism evidence="1 2">
    <name type="scientific">Scyliorhinus torazame</name>
    <name type="common">Cloudy catshark</name>
    <name type="synonym">Catulus torazame</name>
    <dbReference type="NCBI Taxonomy" id="75743"/>
    <lineage>
        <taxon>Eukaryota</taxon>
        <taxon>Metazoa</taxon>
        <taxon>Chordata</taxon>
        <taxon>Craniata</taxon>
        <taxon>Vertebrata</taxon>
        <taxon>Chondrichthyes</taxon>
        <taxon>Elasmobranchii</taxon>
        <taxon>Galeomorphii</taxon>
        <taxon>Galeoidea</taxon>
        <taxon>Carcharhiniformes</taxon>
        <taxon>Scyliorhinidae</taxon>
        <taxon>Scyliorhinus</taxon>
    </lineage>
</organism>
<dbReference type="EMBL" id="BFAA01015467">
    <property type="protein sequence ID" value="GCB77263.1"/>
    <property type="molecule type" value="Genomic_DNA"/>
</dbReference>
<dbReference type="AlphaFoldDB" id="A0A401PW22"/>
<gene>
    <name evidence="1" type="ORF">scyTo_0019976</name>
</gene>